<proteinExistence type="predicted"/>
<gene>
    <name evidence="2" type="ORF">LPTSP2_34560</name>
</gene>
<keyword evidence="3" id="KW-1185">Reference proteome</keyword>
<dbReference type="PANTHER" id="PTHR33973">
    <property type="entry name" value="OS07G0153300 PROTEIN"/>
    <property type="match status" value="1"/>
</dbReference>
<keyword evidence="1" id="KW-1133">Transmembrane helix</keyword>
<keyword evidence="1" id="KW-0472">Membrane</keyword>
<reference evidence="3" key="1">
    <citation type="journal article" date="2019" name="Microbiol. Immunol.">
        <title>Molecular and phenotypic characterization of Leptospira johnsonii sp. nov., Leptospira ellinghausenii sp. nov. and Leptospira ryugenii sp. nov. isolated from soil and water in Japan.</title>
        <authorList>
            <person name="Masuzawa T."/>
            <person name="Saito M."/>
            <person name="Nakao R."/>
            <person name="Nikaido Y."/>
            <person name="Matsumoto M."/>
            <person name="Ogawa M."/>
            <person name="Yokoyama M."/>
            <person name="Hidaka Y."/>
            <person name="Tomita J."/>
            <person name="Sakakibara K."/>
            <person name="Suzuki K."/>
            <person name="Yasuda S."/>
            <person name="Sato H."/>
            <person name="Yamaguchi M."/>
            <person name="Yoshida S.I."/>
            <person name="Koizumi N."/>
            <person name="Kawamura Y."/>
        </authorList>
    </citation>
    <scope>NUCLEOTIDE SEQUENCE [LARGE SCALE GENOMIC DNA]</scope>
    <source>
        <strain evidence="3">E18</strain>
    </source>
</reference>
<dbReference type="InterPro" id="IPR010775">
    <property type="entry name" value="DUF1365"/>
</dbReference>
<feature type="transmembrane region" description="Helical" evidence="1">
    <location>
        <begin position="212"/>
        <end position="233"/>
    </location>
</feature>
<evidence type="ECO:0008006" key="4">
    <source>
        <dbReference type="Google" id="ProtNLM"/>
    </source>
</evidence>
<dbReference type="PANTHER" id="PTHR33973:SF4">
    <property type="entry name" value="OS07G0153300 PROTEIN"/>
    <property type="match status" value="1"/>
</dbReference>
<evidence type="ECO:0000313" key="2">
    <source>
        <dbReference type="EMBL" id="GBF44153.1"/>
    </source>
</evidence>
<dbReference type="EMBL" id="BFAZ01000010">
    <property type="protein sequence ID" value="GBF44153.1"/>
    <property type="molecule type" value="Genomic_DNA"/>
</dbReference>
<dbReference type="Proteomes" id="UP000245206">
    <property type="component" value="Unassembled WGS sequence"/>
</dbReference>
<comment type="caution">
    <text evidence="2">The sequence shown here is derived from an EMBL/GenBank/DDBJ whole genome shotgun (WGS) entry which is preliminary data.</text>
</comment>
<evidence type="ECO:0000313" key="3">
    <source>
        <dbReference type="Proteomes" id="UP000245206"/>
    </source>
</evidence>
<evidence type="ECO:0000256" key="1">
    <source>
        <dbReference type="SAM" id="Phobius"/>
    </source>
</evidence>
<accession>A0A2P2DHN5</accession>
<dbReference type="AlphaFoldDB" id="A0A2P2DHN5"/>
<sequence length="273" mass="31679">MDLNSCMYEADVFHMRTAPTQNKFQYKIFNFYLDLEEIDNLAKSSLLFSRNRWNLFSFYDKDHLQFGKESIYENVKTFLEASGVKGPIGKIFLLTNLRVLGYVFNPVSFYFCFGGSGEPLVAIAEVGNTFGEIKPYIGTFQKGKGTIADPEVYIREPKNFYVSPFIPLDSEFEFRLNVPNEKLQIGVDSYEAGKRILITSFIGKKIRFRSKYLLKLFIQFPIITVKIITLIHWQAFKLWIKKIPYIKKHQNLEKQTGVPLGKISEPVPFTRND</sequence>
<organism evidence="2 3">
    <name type="scientific">Leptospira ellinghausenii</name>
    <dbReference type="NCBI Taxonomy" id="1917822"/>
    <lineage>
        <taxon>Bacteria</taxon>
        <taxon>Pseudomonadati</taxon>
        <taxon>Spirochaetota</taxon>
        <taxon>Spirochaetia</taxon>
        <taxon>Leptospirales</taxon>
        <taxon>Leptospiraceae</taxon>
        <taxon>Leptospira</taxon>
    </lineage>
</organism>
<name>A0A2P2DHN5_9LEPT</name>
<dbReference type="Pfam" id="PF07103">
    <property type="entry name" value="DUF1365"/>
    <property type="match status" value="1"/>
</dbReference>
<keyword evidence="1" id="KW-0812">Transmembrane</keyword>
<protein>
    <recommendedName>
        <fullName evidence="4">DUF1365 domain-containing protein</fullName>
    </recommendedName>
</protein>